<organism evidence="2 3">
    <name type="scientific">Symbiochloris irregularis</name>
    <dbReference type="NCBI Taxonomy" id="706552"/>
    <lineage>
        <taxon>Eukaryota</taxon>
        <taxon>Viridiplantae</taxon>
        <taxon>Chlorophyta</taxon>
        <taxon>core chlorophytes</taxon>
        <taxon>Trebouxiophyceae</taxon>
        <taxon>Trebouxiales</taxon>
        <taxon>Trebouxiaceae</taxon>
        <taxon>Symbiochloris</taxon>
    </lineage>
</organism>
<feature type="region of interest" description="Disordered" evidence="1">
    <location>
        <begin position="150"/>
        <end position="216"/>
    </location>
</feature>
<dbReference type="EMBL" id="JALJOQ010000074">
    <property type="protein sequence ID" value="KAK9801943.1"/>
    <property type="molecule type" value="Genomic_DNA"/>
</dbReference>
<gene>
    <name evidence="2" type="ORF">WJX73_008722</name>
</gene>
<feature type="compositionally biased region" description="Polar residues" evidence="1">
    <location>
        <begin position="158"/>
        <end position="167"/>
    </location>
</feature>
<accession>A0AAW1P2A1</accession>
<reference evidence="2 3" key="1">
    <citation type="journal article" date="2024" name="Nat. Commun.">
        <title>Phylogenomics reveals the evolutionary origins of lichenization in chlorophyte algae.</title>
        <authorList>
            <person name="Puginier C."/>
            <person name="Libourel C."/>
            <person name="Otte J."/>
            <person name="Skaloud P."/>
            <person name="Haon M."/>
            <person name="Grisel S."/>
            <person name="Petersen M."/>
            <person name="Berrin J.G."/>
            <person name="Delaux P.M."/>
            <person name="Dal Grande F."/>
            <person name="Keller J."/>
        </authorList>
    </citation>
    <scope>NUCLEOTIDE SEQUENCE [LARGE SCALE GENOMIC DNA]</scope>
    <source>
        <strain evidence="2 3">SAG 2036</strain>
    </source>
</reference>
<dbReference type="Proteomes" id="UP001465755">
    <property type="component" value="Unassembled WGS sequence"/>
</dbReference>
<proteinExistence type="predicted"/>
<protein>
    <recommendedName>
        <fullName evidence="4">Tudor domain-containing protein</fullName>
    </recommendedName>
</protein>
<evidence type="ECO:0000313" key="3">
    <source>
        <dbReference type="Proteomes" id="UP001465755"/>
    </source>
</evidence>
<name>A0AAW1P2A1_9CHLO</name>
<feature type="region of interest" description="Disordered" evidence="1">
    <location>
        <begin position="299"/>
        <end position="452"/>
    </location>
</feature>
<sequence>MTGAPAGLPDRQTAEQRVLECSKAVQRAIFYAAQCSAAAGMAFNPGIDIGVDLSNLRGVSQMQVMALEQKAAAVRQAIKSRMEYAAAQADYLASLPVPPAFVPSSQELLSSEGLASPHSNGIGASHSLLDPSPASPVAHSIQSRAFALPGHEPRKSRLSQPPSSEQHLSLDDPAQGAQRMLQHSDASLKLHDHPQRQKPQPAAQNNNEAGKAPAGLKLRRLRAADVKAQLEGRWLQFFWPDDGSWWRAQVTAIDMQSTRCTLLYETGEEETNCNLGQLVGKGEVAWLDETGGKSLNELAPAAGNGMRHSNSIGPARMSGDPESVVGPHVPADKVNKRARSAMRSRASGANLKLPQHLADPDESHAKQAPPPRGQSNGAHVQQRAPKRAKAGSRYKSDSEEDDDISSLSESDGEDFVPARKTTARSRAAGRPATNAAPPPQLPAQLPHHLSNPAPGLSPILALDADAMGRWVSITPLRQQSTAAQAPQAIPARIVKVHAGRGFIVVATSNGAALELHQADEGRVYKVAMLPASNGK</sequence>
<evidence type="ECO:0008006" key="4">
    <source>
        <dbReference type="Google" id="ProtNLM"/>
    </source>
</evidence>
<evidence type="ECO:0000313" key="2">
    <source>
        <dbReference type="EMBL" id="KAK9801943.1"/>
    </source>
</evidence>
<evidence type="ECO:0000256" key="1">
    <source>
        <dbReference type="SAM" id="MobiDB-lite"/>
    </source>
</evidence>
<feature type="compositionally biased region" description="Acidic residues" evidence="1">
    <location>
        <begin position="398"/>
        <end position="414"/>
    </location>
</feature>
<keyword evidence="3" id="KW-1185">Reference proteome</keyword>
<comment type="caution">
    <text evidence="2">The sequence shown here is derived from an EMBL/GenBank/DDBJ whole genome shotgun (WGS) entry which is preliminary data.</text>
</comment>
<feature type="compositionally biased region" description="Basic and acidic residues" evidence="1">
    <location>
        <begin position="186"/>
        <end position="195"/>
    </location>
</feature>
<dbReference type="AlphaFoldDB" id="A0AAW1P2A1"/>
<feature type="region of interest" description="Disordered" evidence="1">
    <location>
        <begin position="112"/>
        <end position="136"/>
    </location>
</feature>